<evidence type="ECO:0000313" key="2">
    <source>
        <dbReference type="Proteomes" id="UP000267821"/>
    </source>
</evidence>
<evidence type="ECO:0000313" key="1">
    <source>
        <dbReference type="EMBL" id="RPB19510.1"/>
    </source>
</evidence>
<proteinExistence type="predicted"/>
<dbReference type="EMBL" id="ML121588">
    <property type="protein sequence ID" value="RPB19510.1"/>
    <property type="molecule type" value="Genomic_DNA"/>
</dbReference>
<accession>A0A3N4L9E1</accession>
<keyword evidence="2" id="KW-1185">Reference proteome</keyword>
<reference evidence="1 2" key="1">
    <citation type="journal article" date="2018" name="Nat. Ecol. Evol.">
        <title>Pezizomycetes genomes reveal the molecular basis of ectomycorrhizal truffle lifestyle.</title>
        <authorList>
            <person name="Murat C."/>
            <person name="Payen T."/>
            <person name="Noel B."/>
            <person name="Kuo A."/>
            <person name="Morin E."/>
            <person name="Chen J."/>
            <person name="Kohler A."/>
            <person name="Krizsan K."/>
            <person name="Balestrini R."/>
            <person name="Da Silva C."/>
            <person name="Montanini B."/>
            <person name="Hainaut M."/>
            <person name="Levati E."/>
            <person name="Barry K.W."/>
            <person name="Belfiori B."/>
            <person name="Cichocki N."/>
            <person name="Clum A."/>
            <person name="Dockter R.B."/>
            <person name="Fauchery L."/>
            <person name="Guy J."/>
            <person name="Iotti M."/>
            <person name="Le Tacon F."/>
            <person name="Lindquist E.A."/>
            <person name="Lipzen A."/>
            <person name="Malagnac F."/>
            <person name="Mello A."/>
            <person name="Molinier V."/>
            <person name="Miyauchi S."/>
            <person name="Poulain J."/>
            <person name="Riccioni C."/>
            <person name="Rubini A."/>
            <person name="Sitrit Y."/>
            <person name="Splivallo R."/>
            <person name="Traeger S."/>
            <person name="Wang M."/>
            <person name="Zifcakova L."/>
            <person name="Wipf D."/>
            <person name="Zambonelli A."/>
            <person name="Paolocci F."/>
            <person name="Nowrousian M."/>
            <person name="Ottonello S."/>
            <person name="Baldrian P."/>
            <person name="Spatafora J.W."/>
            <person name="Henrissat B."/>
            <person name="Nagy L.G."/>
            <person name="Aury J.M."/>
            <person name="Wincker P."/>
            <person name="Grigoriev I.V."/>
            <person name="Bonfante P."/>
            <person name="Martin F.M."/>
        </authorList>
    </citation>
    <scope>NUCLEOTIDE SEQUENCE [LARGE SCALE GENOMIC DNA]</scope>
    <source>
        <strain evidence="1 2">ATCC MYA-4762</strain>
    </source>
</reference>
<dbReference type="Proteomes" id="UP000267821">
    <property type="component" value="Unassembled WGS sequence"/>
</dbReference>
<dbReference type="AlphaFoldDB" id="A0A3N4L9E1"/>
<organism evidence="1 2">
    <name type="scientific">Terfezia boudieri ATCC MYA-4762</name>
    <dbReference type="NCBI Taxonomy" id="1051890"/>
    <lineage>
        <taxon>Eukaryota</taxon>
        <taxon>Fungi</taxon>
        <taxon>Dikarya</taxon>
        <taxon>Ascomycota</taxon>
        <taxon>Pezizomycotina</taxon>
        <taxon>Pezizomycetes</taxon>
        <taxon>Pezizales</taxon>
        <taxon>Pezizaceae</taxon>
        <taxon>Terfezia</taxon>
    </lineage>
</organism>
<name>A0A3N4L9E1_9PEZI</name>
<protein>
    <submittedName>
        <fullName evidence="1">Uncharacterized protein</fullName>
    </submittedName>
</protein>
<dbReference type="OrthoDB" id="5319842at2759"/>
<dbReference type="InParanoid" id="A0A3N4L9E1"/>
<sequence>MNPNEPPRPKGTQGQPPDKQEVAKAMNLAFYQFKLIYLAARDVLPASTYELSHFDVISHQLLDNATDELRKKFTEPPYSTALAISWAPREFLYRAWRTGRRSRSMKRKDQALDSPYSVQKSMDSGMLNKHAHSAVSAQGLTTGKHHEHDWLSVVLR</sequence>
<gene>
    <name evidence="1" type="ORF">L211DRAFT_630031</name>
</gene>